<evidence type="ECO:0000313" key="1">
    <source>
        <dbReference type="EMBL" id="SPK70282.1"/>
    </source>
</evidence>
<organism evidence="1 2">
    <name type="scientific">Cupriavidus taiwanensis</name>
    <dbReference type="NCBI Taxonomy" id="164546"/>
    <lineage>
        <taxon>Bacteria</taxon>
        <taxon>Pseudomonadati</taxon>
        <taxon>Pseudomonadota</taxon>
        <taxon>Betaproteobacteria</taxon>
        <taxon>Burkholderiales</taxon>
        <taxon>Burkholderiaceae</taxon>
        <taxon>Cupriavidus</taxon>
    </lineage>
</organism>
<protein>
    <submittedName>
        <fullName evidence="1">Uncharacterized protein</fullName>
    </submittedName>
</protein>
<reference evidence="1 2" key="1">
    <citation type="submission" date="2018-01" db="EMBL/GenBank/DDBJ databases">
        <authorList>
            <person name="Gaut B.S."/>
            <person name="Morton B.R."/>
            <person name="Clegg M.T."/>
            <person name="Duvall M.R."/>
        </authorList>
    </citation>
    <scope>NUCLEOTIDE SEQUENCE [LARGE SCALE GENOMIC DNA]</scope>
    <source>
        <strain evidence="1">Cupriavidus taiwanensis LMG 19425</strain>
    </source>
</reference>
<proteinExistence type="predicted"/>
<accession>A0A375IA91</accession>
<dbReference type="AlphaFoldDB" id="A0A375IA91"/>
<sequence>MMAISNAFCAFVMPLQAKRTIQRRPLRAINGIGFARLHLINAPNIPDDIVGPTFPA</sequence>
<name>A0A375IA91_9BURK</name>
<gene>
    <name evidence="1" type="ORF">CT19425_U470011</name>
</gene>
<dbReference type="EMBL" id="OOEF01000042">
    <property type="protein sequence ID" value="SPK70282.1"/>
    <property type="molecule type" value="Genomic_DNA"/>
</dbReference>
<evidence type="ECO:0000313" key="2">
    <source>
        <dbReference type="Proteomes" id="UP000255505"/>
    </source>
</evidence>
<dbReference type="Proteomes" id="UP000255505">
    <property type="component" value="Unassembled WGS sequence"/>
</dbReference>